<name>A0A921AVN7_9BACT</name>
<keyword evidence="3" id="KW-0560">Oxidoreductase</keyword>
<dbReference type="Pfam" id="PF03060">
    <property type="entry name" value="NMO"/>
    <property type="match status" value="1"/>
</dbReference>
<dbReference type="Proteomes" id="UP000698963">
    <property type="component" value="Unassembled WGS sequence"/>
</dbReference>
<dbReference type="CDD" id="cd04730">
    <property type="entry name" value="NPD_like"/>
    <property type="match status" value="1"/>
</dbReference>
<reference evidence="4" key="1">
    <citation type="journal article" date="2021" name="PeerJ">
        <title>Extensive microbial diversity within the chicken gut microbiome revealed by metagenomics and culture.</title>
        <authorList>
            <person name="Gilroy R."/>
            <person name="Ravi A."/>
            <person name="Getino M."/>
            <person name="Pursley I."/>
            <person name="Horton D.L."/>
            <person name="Alikhan N.F."/>
            <person name="Baker D."/>
            <person name="Gharbi K."/>
            <person name="Hall N."/>
            <person name="Watson M."/>
            <person name="Adriaenssens E.M."/>
            <person name="Foster-Nyarko E."/>
            <person name="Jarju S."/>
            <person name="Secka A."/>
            <person name="Antonio M."/>
            <person name="Oren A."/>
            <person name="Chaudhuri R.R."/>
            <person name="La Ragione R."/>
            <person name="Hildebrand F."/>
            <person name="Pallen M.J."/>
        </authorList>
    </citation>
    <scope>NUCLEOTIDE SEQUENCE</scope>
    <source>
        <strain evidence="4">ChiGjej2B2-19336</strain>
    </source>
</reference>
<keyword evidence="4" id="KW-0503">Monooxygenase</keyword>
<keyword evidence="1" id="KW-0285">Flavoprotein</keyword>
<gene>
    <name evidence="4" type="ORF">K8W16_02990</name>
</gene>
<evidence type="ECO:0000256" key="2">
    <source>
        <dbReference type="ARBA" id="ARBA00022643"/>
    </source>
</evidence>
<evidence type="ECO:0000256" key="1">
    <source>
        <dbReference type="ARBA" id="ARBA00022630"/>
    </source>
</evidence>
<dbReference type="PANTHER" id="PTHR32332:SF20">
    <property type="entry name" value="2-NITROPROPANE DIOXYGENASE-LIKE PROTEIN"/>
    <property type="match status" value="1"/>
</dbReference>
<dbReference type="Gene3D" id="3.20.20.70">
    <property type="entry name" value="Aldolase class I"/>
    <property type="match status" value="1"/>
</dbReference>
<dbReference type="RefSeq" id="WP_304121024.1">
    <property type="nucleotide sequence ID" value="NZ_DYZA01000056.1"/>
</dbReference>
<dbReference type="InterPro" id="IPR004136">
    <property type="entry name" value="NMO"/>
</dbReference>
<dbReference type="GO" id="GO:0018580">
    <property type="term" value="F:nitronate monooxygenase activity"/>
    <property type="evidence" value="ECO:0007669"/>
    <property type="project" value="InterPro"/>
</dbReference>
<evidence type="ECO:0000313" key="5">
    <source>
        <dbReference type="Proteomes" id="UP000698963"/>
    </source>
</evidence>
<dbReference type="AlphaFoldDB" id="A0A921AVN7"/>
<proteinExistence type="predicted"/>
<keyword evidence="2" id="KW-0288">FMN</keyword>
<accession>A0A921AVN7</accession>
<evidence type="ECO:0000313" key="4">
    <source>
        <dbReference type="EMBL" id="HJD96598.1"/>
    </source>
</evidence>
<evidence type="ECO:0000256" key="3">
    <source>
        <dbReference type="ARBA" id="ARBA00023002"/>
    </source>
</evidence>
<sequence length="366" mass="39600">MPPGSSGLKADTFIKRECCKHTTLSKKTKKDFHMRNRLCEVLGIQKPIMQGPMSWVSTAPLAAAVCEAGGFGVLCTAAATPDFIEQQVRLMKEKTDRPFAVNMGLHPAFLPEEYFQAVLDILKREKVAAVHLDTLCDATMRLDESFARHFFDQWKEAGIKIIAKVFTVEDALTAQRAGADVIIAKGWEGGGHTTMQTTMVQIPQMADVITVPLVASGGIADGRGMAAALIMGADGIEMGTAFLAAEETDIHPRAKQAVLQAKDFSTVEIGSSCNMPCRQLRNALTDTVEKLEQGLSYEEAGSKVMELTTNSLRLAMKEGEVSQHGAVMAGQIVGMVKSIRPAGEIIDSVLEQCRYLLDTAPAVSLR</sequence>
<dbReference type="SUPFAM" id="SSF51412">
    <property type="entry name" value="Inosine monophosphate dehydrogenase (IMPDH)"/>
    <property type="match status" value="1"/>
</dbReference>
<reference evidence="4" key="2">
    <citation type="submission" date="2021-09" db="EMBL/GenBank/DDBJ databases">
        <authorList>
            <person name="Gilroy R."/>
        </authorList>
    </citation>
    <scope>NUCLEOTIDE SEQUENCE</scope>
    <source>
        <strain evidence="4">ChiGjej2B2-19336</strain>
    </source>
</reference>
<dbReference type="EMBL" id="DYZA01000056">
    <property type="protein sequence ID" value="HJD96598.1"/>
    <property type="molecule type" value="Genomic_DNA"/>
</dbReference>
<comment type="caution">
    <text evidence="4">The sequence shown here is derived from an EMBL/GenBank/DDBJ whole genome shotgun (WGS) entry which is preliminary data.</text>
</comment>
<dbReference type="PANTHER" id="PTHR32332">
    <property type="entry name" value="2-NITROPROPANE DIOXYGENASE"/>
    <property type="match status" value="1"/>
</dbReference>
<protein>
    <submittedName>
        <fullName evidence="4">Nitronate monooxygenase</fullName>
    </submittedName>
</protein>
<dbReference type="InterPro" id="IPR013785">
    <property type="entry name" value="Aldolase_TIM"/>
</dbReference>
<organism evidence="4 5">
    <name type="scientific">Mailhella massiliensis</name>
    <dbReference type="NCBI Taxonomy" id="1903261"/>
    <lineage>
        <taxon>Bacteria</taxon>
        <taxon>Pseudomonadati</taxon>
        <taxon>Thermodesulfobacteriota</taxon>
        <taxon>Desulfovibrionia</taxon>
        <taxon>Desulfovibrionales</taxon>
        <taxon>Desulfovibrionaceae</taxon>
        <taxon>Mailhella</taxon>
    </lineage>
</organism>